<reference evidence="3" key="1">
    <citation type="submission" date="2020-03" db="EMBL/GenBank/DDBJ databases">
        <title>Complete genome sequence of sulfur-oxidizing bacterium skT11.</title>
        <authorList>
            <person name="Kanda M."/>
            <person name="Kojima H."/>
            <person name="Fukui M."/>
        </authorList>
    </citation>
    <scope>NUCLEOTIDE SEQUENCE [LARGE SCALE GENOMIC DNA]</scope>
    <source>
        <strain evidence="3">skT11</strain>
    </source>
</reference>
<feature type="compositionally biased region" description="Basic and acidic residues" evidence="1">
    <location>
        <begin position="27"/>
        <end position="36"/>
    </location>
</feature>
<organism evidence="2 3">
    <name type="scientific">Sulfurimicrobium lacus</name>
    <dbReference type="NCBI Taxonomy" id="2715678"/>
    <lineage>
        <taxon>Bacteria</taxon>
        <taxon>Pseudomonadati</taxon>
        <taxon>Pseudomonadota</taxon>
        <taxon>Betaproteobacteria</taxon>
        <taxon>Nitrosomonadales</taxon>
        <taxon>Sulfuricellaceae</taxon>
        <taxon>Sulfurimicrobium</taxon>
    </lineage>
</organism>
<protein>
    <submittedName>
        <fullName evidence="2">Uncharacterized protein</fullName>
    </submittedName>
</protein>
<name>A0A6F8VGA0_9PROT</name>
<sequence length="63" mass="7272">MLRRTQTSKVHDGFGRRTWSSMQTKNGKNEEEKNEIAHGAIVNELNRNRIGQAKRNIPAPENR</sequence>
<dbReference type="Proteomes" id="UP000502260">
    <property type="component" value="Chromosome"/>
</dbReference>
<gene>
    <name evidence="2" type="ORF">SKTS_32560</name>
</gene>
<dbReference type="EMBL" id="AP022853">
    <property type="protein sequence ID" value="BCB28370.1"/>
    <property type="molecule type" value="Genomic_DNA"/>
</dbReference>
<keyword evidence="3" id="KW-1185">Reference proteome</keyword>
<evidence type="ECO:0000313" key="3">
    <source>
        <dbReference type="Proteomes" id="UP000502260"/>
    </source>
</evidence>
<evidence type="ECO:0000256" key="1">
    <source>
        <dbReference type="SAM" id="MobiDB-lite"/>
    </source>
</evidence>
<feature type="region of interest" description="Disordered" evidence="1">
    <location>
        <begin position="1"/>
        <end position="38"/>
    </location>
</feature>
<proteinExistence type="predicted"/>
<dbReference type="AlphaFoldDB" id="A0A6F8VGA0"/>
<accession>A0A6F8VGA0</accession>
<evidence type="ECO:0000313" key="2">
    <source>
        <dbReference type="EMBL" id="BCB28370.1"/>
    </source>
</evidence>
<dbReference type="KEGG" id="slac:SKTS_32560"/>